<dbReference type="PANTHER" id="PTHR30373:SF8">
    <property type="entry name" value="BLL7265 PROTEIN"/>
    <property type="match status" value="1"/>
</dbReference>
<dbReference type="EMBL" id="FOSV01000023">
    <property type="protein sequence ID" value="SFL74644.1"/>
    <property type="molecule type" value="Genomic_DNA"/>
</dbReference>
<proteinExistence type="predicted"/>
<evidence type="ECO:0000313" key="3">
    <source>
        <dbReference type="Proteomes" id="UP000198804"/>
    </source>
</evidence>
<dbReference type="Proteomes" id="UP000198804">
    <property type="component" value="Unassembled WGS sequence"/>
</dbReference>
<evidence type="ECO:0000259" key="1">
    <source>
        <dbReference type="Pfam" id="PF04536"/>
    </source>
</evidence>
<protein>
    <submittedName>
        <fullName evidence="2">Putative membrane protein</fullName>
    </submittedName>
</protein>
<dbReference type="Gene3D" id="3.10.310.50">
    <property type="match status" value="1"/>
</dbReference>
<name>A0A1I4K7A6_9HYPH</name>
<accession>A0A1I4K7A6</accession>
<sequence length="208" mass="21606">MTGRAGILTEAERARIAQAIGRAEAGTAGEIVVLVAARAGLYRSPALALALTVALALPWPLILLTHWSAAEIALAQAGGVLAALAATLNERVRIALTPRPWRHERARAAARHEFVAHGLTATQGRTGVLIYVALAERYAEIVADSAVRARISDGAWRAVLGDLLAAAGRDELGSGLVAAVEQVGGVLEAALPGDETGNELPNRVIVLE</sequence>
<evidence type="ECO:0000313" key="2">
    <source>
        <dbReference type="EMBL" id="SFL74644.1"/>
    </source>
</evidence>
<dbReference type="InterPro" id="IPR007621">
    <property type="entry name" value="TPM_dom"/>
</dbReference>
<dbReference type="Pfam" id="PF04536">
    <property type="entry name" value="TPM_phosphatase"/>
    <property type="match status" value="1"/>
</dbReference>
<keyword evidence="3" id="KW-1185">Reference proteome</keyword>
<reference evidence="3" key="1">
    <citation type="submission" date="2016-10" db="EMBL/GenBank/DDBJ databases">
        <authorList>
            <person name="Varghese N."/>
            <person name="Submissions S."/>
        </authorList>
    </citation>
    <scope>NUCLEOTIDE SEQUENCE [LARGE SCALE GENOMIC DNA]</scope>
    <source>
        <strain evidence="3">CGMCC 1.6474</strain>
    </source>
</reference>
<organism evidence="2 3">
    <name type="scientific">Methylorubrum salsuginis</name>
    <dbReference type="NCBI Taxonomy" id="414703"/>
    <lineage>
        <taxon>Bacteria</taxon>
        <taxon>Pseudomonadati</taxon>
        <taxon>Pseudomonadota</taxon>
        <taxon>Alphaproteobacteria</taxon>
        <taxon>Hyphomicrobiales</taxon>
        <taxon>Methylobacteriaceae</taxon>
        <taxon>Methylorubrum</taxon>
    </lineage>
</organism>
<dbReference type="RefSeq" id="WP_207549488.1">
    <property type="nucleotide sequence ID" value="NZ_FOSV01000023.1"/>
</dbReference>
<dbReference type="STRING" id="414703.SAMN04488125_12333"/>
<gene>
    <name evidence="2" type="ORF">SAMN04488125_12333</name>
</gene>
<dbReference type="AlphaFoldDB" id="A0A1I4K7A6"/>
<dbReference type="PANTHER" id="PTHR30373">
    <property type="entry name" value="UPF0603 PROTEIN YGCG"/>
    <property type="match status" value="1"/>
</dbReference>
<feature type="domain" description="TPM" evidence="1">
    <location>
        <begin position="81"/>
        <end position="184"/>
    </location>
</feature>